<accession>G0R3T9</accession>
<dbReference type="RefSeq" id="XP_004027216.1">
    <property type="nucleotide sequence ID" value="XM_004027167.1"/>
</dbReference>
<gene>
    <name evidence="2" type="ORF">IMG5_187150</name>
</gene>
<protein>
    <recommendedName>
        <fullName evidence="4">P-loop containing nucleoside triphosphate hydrolase</fullName>
    </recommendedName>
</protein>
<dbReference type="AlphaFoldDB" id="G0R3T9"/>
<reference evidence="2 3" key="1">
    <citation type="submission" date="2011-07" db="EMBL/GenBank/DDBJ databases">
        <authorList>
            <person name="Coyne R."/>
            <person name="Brami D."/>
            <person name="Johnson J."/>
            <person name="Hostetler J."/>
            <person name="Hannick L."/>
            <person name="Clark T."/>
            <person name="Cassidy-Hanley D."/>
            <person name="Inman J."/>
        </authorList>
    </citation>
    <scope>NUCLEOTIDE SEQUENCE [LARGE SCALE GENOMIC DNA]</scope>
    <source>
        <strain evidence="2 3">G5</strain>
    </source>
</reference>
<dbReference type="eggNOG" id="ENOG502QR37">
    <property type="taxonomic scope" value="Eukaryota"/>
</dbReference>
<dbReference type="STRING" id="857967.G0R3T9"/>
<evidence type="ECO:0000256" key="1">
    <source>
        <dbReference type="SAM" id="MobiDB-lite"/>
    </source>
</evidence>
<dbReference type="OrthoDB" id="10263927at2759"/>
<feature type="region of interest" description="Disordered" evidence="1">
    <location>
        <begin position="230"/>
        <end position="263"/>
    </location>
</feature>
<dbReference type="InterPro" id="IPR027417">
    <property type="entry name" value="P-loop_NTPase"/>
</dbReference>
<sequence>MGLKFKDVMKFCNKIKEEEMKSRKENPKIQGLQIKYEDLQDAIYKLALRNKYIRENGKQRLLQDFQMCLQILRRQFPLIILLGGTSGTGKSTVSSILASRFQIPTCISTDSIRHIMRNFMDEKQLQILFASTYEAGSFVQDQTVKEQKKVIQGYKQQCKLVQEKLDQPLVIEGVHLTPGFMLNMMKKYPFVIPFSICIIKEFKHKQRFAVRSKYMTLDKKLTRQIQKIKKNKSKKKKYDEISNNVTIHTSQHGNVETENQSEGDSLILDDENYSFNKLEEQQLEEEEQVEEDKENNSIDDDEDENESPQQDLSSEDEEQEEKSDYEEVSDGDDYQYQSLEQQVQQRKIILQSKSQYQLNFDEEEKKAKIKGRNMFKRKITKKLENNNLKIRSISANQDNIYK</sequence>
<evidence type="ECO:0000313" key="3">
    <source>
        <dbReference type="Proteomes" id="UP000008983"/>
    </source>
</evidence>
<proteinExistence type="predicted"/>
<feature type="compositionally biased region" description="Acidic residues" evidence="1">
    <location>
        <begin position="281"/>
        <end position="306"/>
    </location>
</feature>
<organism evidence="2 3">
    <name type="scientific">Ichthyophthirius multifiliis</name>
    <name type="common">White spot disease agent</name>
    <name type="synonym">Ich</name>
    <dbReference type="NCBI Taxonomy" id="5932"/>
    <lineage>
        <taxon>Eukaryota</taxon>
        <taxon>Sar</taxon>
        <taxon>Alveolata</taxon>
        <taxon>Ciliophora</taxon>
        <taxon>Intramacronucleata</taxon>
        <taxon>Oligohymenophorea</taxon>
        <taxon>Hymenostomatida</taxon>
        <taxon>Ophryoglenina</taxon>
        <taxon>Ichthyophthirius</taxon>
    </lineage>
</organism>
<evidence type="ECO:0008006" key="4">
    <source>
        <dbReference type="Google" id="ProtNLM"/>
    </source>
</evidence>
<name>G0R3T9_ICHMU</name>
<feature type="compositionally biased region" description="Polar residues" evidence="1">
    <location>
        <begin position="241"/>
        <end position="263"/>
    </location>
</feature>
<dbReference type="PANTHER" id="PTHR33477">
    <property type="entry name" value="P-LOOP NTPASE DOMAIN-CONTAINING PROTEIN LPA1 HOMOLOG 1"/>
    <property type="match status" value="1"/>
</dbReference>
<dbReference type="InParanoid" id="G0R3T9"/>
<dbReference type="Proteomes" id="UP000008983">
    <property type="component" value="Unassembled WGS sequence"/>
</dbReference>
<feature type="compositionally biased region" description="Acidic residues" evidence="1">
    <location>
        <begin position="313"/>
        <end position="333"/>
    </location>
</feature>
<dbReference type="GeneID" id="14903964"/>
<dbReference type="PANTHER" id="PTHR33477:SF3">
    <property type="entry name" value="P-LOOP NTPASE DOMAIN-CONTAINING PROTEIN LPA1 HOMOLOG 1"/>
    <property type="match status" value="1"/>
</dbReference>
<feature type="region of interest" description="Disordered" evidence="1">
    <location>
        <begin position="281"/>
        <end position="342"/>
    </location>
</feature>
<keyword evidence="3" id="KW-1185">Reference proteome</keyword>
<dbReference type="EMBL" id="GL984312">
    <property type="protein sequence ID" value="EGR27871.1"/>
    <property type="molecule type" value="Genomic_DNA"/>
</dbReference>
<evidence type="ECO:0000313" key="2">
    <source>
        <dbReference type="EMBL" id="EGR27871.1"/>
    </source>
</evidence>
<dbReference type="SUPFAM" id="SSF52540">
    <property type="entry name" value="P-loop containing nucleoside triphosphate hydrolases"/>
    <property type="match status" value="1"/>
</dbReference>
<dbReference type="Gene3D" id="3.40.50.300">
    <property type="entry name" value="P-loop containing nucleotide triphosphate hydrolases"/>
    <property type="match status" value="1"/>
</dbReference>